<dbReference type="PRINTS" id="PR01021">
    <property type="entry name" value="OMPADOMAIN"/>
</dbReference>
<protein>
    <submittedName>
        <fullName evidence="6">OmpA family protein</fullName>
    </submittedName>
</protein>
<proteinExistence type="predicted"/>
<dbReference type="InterPro" id="IPR011659">
    <property type="entry name" value="WD40"/>
</dbReference>
<dbReference type="SUPFAM" id="SSF82171">
    <property type="entry name" value="DPP6 N-terminal domain-like"/>
    <property type="match status" value="1"/>
</dbReference>
<dbReference type="PROSITE" id="PS51123">
    <property type="entry name" value="OMPA_2"/>
    <property type="match status" value="1"/>
</dbReference>
<dbReference type="SUPFAM" id="SSF103088">
    <property type="entry name" value="OmpA-like"/>
    <property type="match status" value="1"/>
</dbReference>
<gene>
    <name evidence="6" type="ORF">GV828_13035</name>
</gene>
<reference evidence="7" key="1">
    <citation type="submission" date="2020-01" db="EMBL/GenBank/DDBJ databases">
        <title>Sphingomonas sp. strain CSW-10.</title>
        <authorList>
            <person name="Chen W.-M."/>
        </authorList>
    </citation>
    <scope>NUCLEOTIDE SEQUENCE [LARGE SCALE GENOMIC DNA]</scope>
    <source>
        <strain evidence="7">NST-5</strain>
    </source>
</reference>
<dbReference type="CDD" id="cd07185">
    <property type="entry name" value="OmpA_C-like"/>
    <property type="match status" value="1"/>
</dbReference>
<evidence type="ECO:0000256" key="1">
    <source>
        <dbReference type="ARBA" id="ARBA00004442"/>
    </source>
</evidence>
<keyword evidence="2 4" id="KW-0472">Membrane</keyword>
<dbReference type="Proteomes" id="UP000798602">
    <property type="component" value="Unassembled WGS sequence"/>
</dbReference>
<evidence type="ECO:0000259" key="5">
    <source>
        <dbReference type="PROSITE" id="PS51123"/>
    </source>
</evidence>
<dbReference type="InterPro" id="IPR006664">
    <property type="entry name" value="OMP_bac"/>
</dbReference>
<dbReference type="Pfam" id="PF13620">
    <property type="entry name" value="CarboxypepD_reg"/>
    <property type="match status" value="1"/>
</dbReference>
<dbReference type="Gene3D" id="1.25.40.10">
    <property type="entry name" value="Tetratricopeptide repeat domain"/>
    <property type="match status" value="1"/>
</dbReference>
<dbReference type="InterPro" id="IPR006665">
    <property type="entry name" value="OmpA-like"/>
</dbReference>
<keyword evidence="7" id="KW-1185">Reference proteome</keyword>
<dbReference type="PANTHER" id="PTHR30329">
    <property type="entry name" value="STATOR ELEMENT OF FLAGELLAR MOTOR COMPLEX"/>
    <property type="match status" value="1"/>
</dbReference>
<dbReference type="Pfam" id="PF00691">
    <property type="entry name" value="OmpA"/>
    <property type="match status" value="1"/>
</dbReference>
<evidence type="ECO:0000256" key="3">
    <source>
        <dbReference type="ARBA" id="ARBA00023237"/>
    </source>
</evidence>
<dbReference type="InterPro" id="IPR050330">
    <property type="entry name" value="Bact_OuterMem_StrucFunc"/>
</dbReference>
<evidence type="ECO:0000313" key="7">
    <source>
        <dbReference type="Proteomes" id="UP000798602"/>
    </source>
</evidence>
<dbReference type="RefSeq" id="WP_166537934.1">
    <property type="nucleotide sequence ID" value="NZ_JAABLM010000026.1"/>
</dbReference>
<dbReference type="SUPFAM" id="SSF48452">
    <property type="entry name" value="TPR-like"/>
    <property type="match status" value="1"/>
</dbReference>
<dbReference type="PANTHER" id="PTHR30329:SF21">
    <property type="entry name" value="LIPOPROTEIN YIAD-RELATED"/>
    <property type="match status" value="1"/>
</dbReference>
<sequence>MKIHHYLAAFLFTTSLFAQKAQVKSADKQYEKYAYIDAIKTYERVAEKGYKSAEMFQKLGNAYYFNAQLPEANRWYAELFAMGNPAEAEYFYRYSQTLKSVGDYGKANEMLEQFNKLNTQDQRAKLYASDKDYLQKIKDNSGRYKVENFGINSEYSDYGTTVFGDKILFASARDTGGISTRKHRWTNQSFTQIYAAKLNVDGSIAEKPEKFSSSLNSKFHESTPVFSPDGQTIYFTRNNYKDGKKGKNSEKITLLKIYKATLEDGKWKNITELPFNSDDYSVAHPALSPDGKTLYFASDMPGTLGASDLWKVQISDDGSFGTPENLGKGINTEGRETFPFVSNENELYFASDGHPGLGGLDVFVTKILQNNIPDTQNVQNVGTPVNGPMDDFGYYINTETRFGYFSSNRSEGKGYDDIYRFQETKKLECEQLLAGTIMDLETKEIIADAKVTLSDNSFKVIKTTISDSEGNYRFEEVECGKNYYVKAEKPEYNTSENRITIGEKSGETTLDIELEKSVKPVTVGSDLAKTFGIEIIYFDLDKWNIRPDAAVDLAKIVDVMKQYPNMKVDVRSHTDSRQTHQYNEKLSDRRAKSTVAWMVSQGIEASRLTGKGYGETQLVNNCADGVNCSEADHQKNRRSEFVIVAM</sequence>
<comment type="subcellular location">
    <subcellularLocation>
        <location evidence="1">Cell outer membrane</location>
    </subcellularLocation>
</comment>
<dbReference type="EMBL" id="JAABLM010000026">
    <property type="protein sequence ID" value="NBL66119.1"/>
    <property type="molecule type" value="Genomic_DNA"/>
</dbReference>
<evidence type="ECO:0000313" key="6">
    <source>
        <dbReference type="EMBL" id="NBL66119.1"/>
    </source>
</evidence>
<feature type="domain" description="OmpA-like" evidence="5">
    <location>
        <begin position="525"/>
        <end position="646"/>
    </location>
</feature>
<dbReference type="InterPro" id="IPR036737">
    <property type="entry name" value="OmpA-like_sf"/>
</dbReference>
<comment type="caution">
    <text evidence="6">The sequence shown here is derived from an EMBL/GenBank/DDBJ whole genome shotgun (WGS) entry which is preliminary data.</text>
</comment>
<evidence type="ECO:0000256" key="2">
    <source>
        <dbReference type="ARBA" id="ARBA00023136"/>
    </source>
</evidence>
<dbReference type="Gene3D" id="2.60.40.1120">
    <property type="entry name" value="Carboxypeptidase-like, regulatory domain"/>
    <property type="match status" value="1"/>
</dbReference>
<dbReference type="Gene3D" id="2.120.10.30">
    <property type="entry name" value="TolB, C-terminal domain"/>
    <property type="match status" value="1"/>
</dbReference>
<accession>A0ABW9ZC04</accession>
<dbReference type="Gene3D" id="3.30.1330.60">
    <property type="entry name" value="OmpA-like domain"/>
    <property type="match status" value="1"/>
</dbReference>
<dbReference type="SUPFAM" id="SSF49478">
    <property type="entry name" value="Cna protein B-type domain"/>
    <property type="match status" value="1"/>
</dbReference>
<keyword evidence="3" id="KW-0998">Cell outer membrane</keyword>
<dbReference type="InterPro" id="IPR011042">
    <property type="entry name" value="6-blade_b-propeller_TolB-like"/>
</dbReference>
<name>A0ABW9ZC04_9FLAO</name>
<evidence type="ECO:0000256" key="4">
    <source>
        <dbReference type="PROSITE-ProRule" id="PRU00473"/>
    </source>
</evidence>
<dbReference type="InterPro" id="IPR011990">
    <property type="entry name" value="TPR-like_helical_dom_sf"/>
</dbReference>
<dbReference type="Pfam" id="PF07676">
    <property type="entry name" value="PD40"/>
    <property type="match status" value="3"/>
</dbReference>
<organism evidence="6 7">
    <name type="scientific">Flavobacterium ichthyis</name>
    <dbReference type="NCBI Taxonomy" id="2698827"/>
    <lineage>
        <taxon>Bacteria</taxon>
        <taxon>Pseudomonadati</taxon>
        <taxon>Bacteroidota</taxon>
        <taxon>Flavobacteriia</taxon>
        <taxon>Flavobacteriales</taxon>
        <taxon>Flavobacteriaceae</taxon>
        <taxon>Flavobacterium</taxon>
    </lineage>
</organism>